<evidence type="ECO:0000313" key="3">
    <source>
        <dbReference type="Proteomes" id="UP000249873"/>
    </source>
</evidence>
<dbReference type="Proteomes" id="UP000249873">
    <property type="component" value="Chromosome"/>
</dbReference>
<dbReference type="InterPro" id="IPR025058">
    <property type="entry name" value="DUF3995"/>
</dbReference>
<dbReference type="EMBL" id="CP029480">
    <property type="protein sequence ID" value="AWW00928.1"/>
    <property type="molecule type" value="Genomic_DNA"/>
</dbReference>
<evidence type="ECO:0000313" key="2">
    <source>
        <dbReference type="EMBL" id="AWW00928.1"/>
    </source>
</evidence>
<reference evidence="2 3" key="1">
    <citation type="submission" date="2018-05" db="EMBL/GenBank/DDBJ databases">
        <title>Complete genome sequence of Arcticibacterium luteifluviistationis SM1504T, a cytophagaceae bacterium isolated from Arctic surface seawater.</title>
        <authorList>
            <person name="Li Y."/>
            <person name="Qin Q.-L."/>
        </authorList>
    </citation>
    <scope>NUCLEOTIDE SEQUENCE [LARGE SCALE GENOMIC DNA]</scope>
    <source>
        <strain evidence="2 3">SM1504</strain>
    </source>
</reference>
<keyword evidence="3" id="KW-1185">Reference proteome</keyword>
<feature type="transmembrane region" description="Helical" evidence="1">
    <location>
        <begin position="120"/>
        <end position="136"/>
    </location>
</feature>
<proteinExistence type="predicted"/>
<feature type="transmembrane region" description="Helical" evidence="1">
    <location>
        <begin position="50"/>
        <end position="70"/>
    </location>
</feature>
<gene>
    <name evidence="2" type="ORF">DJ013_14730</name>
</gene>
<dbReference type="OrthoDB" id="8590912at2"/>
<accession>A0A2Z4GIK4</accession>
<feature type="transmembrane region" description="Helical" evidence="1">
    <location>
        <begin position="6"/>
        <end position="29"/>
    </location>
</feature>
<evidence type="ECO:0000256" key="1">
    <source>
        <dbReference type="SAM" id="Phobius"/>
    </source>
</evidence>
<sequence>MTLTIIEAGILMTLSGIHFSWVFGGKFGFDVAIPTNPKGEKVLNPKAMDSFIVASGLLIFALYFLIRQGLIAINLPASIDKYGGWVISTIFLFRAIGDFKYVGFFHKVRGTRFSNMDLKLFSPLCLLLSLIGYYLIW</sequence>
<feature type="transmembrane region" description="Helical" evidence="1">
    <location>
        <begin position="82"/>
        <end position="99"/>
    </location>
</feature>
<dbReference type="AlphaFoldDB" id="A0A2Z4GIK4"/>
<dbReference type="KEGG" id="als:DJ013_14730"/>
<name>A0A2Z4GIK4_9BACT</name>
<keyword evidence="1" id="KW-0812">Transmembrane</keyword>
<keyword evidence="1" id="KW-1133">Transmembrane helix</keyword>
<protein>
    <submittedName>
        <fullName evidence="2">DUF3995 domain-containing protein</fullName>
    </submittedName>
</protein>
<keyword evidence="1" id="KW-0472">Membrane</keyword>
<organism evidence="2 3">
    <name type="scientific">Arcticibacterium luteifluviistationis</name>
    <dbReference type="NCBI Taxonomy" id="1784714"/>
    <lineage>
        <taxon>Bacteria</taxon>
        <taxon>Pseudomonadati</taxon>
        <taxon>Bacteroidota</taxon>
        <taxon>Cytophagia</taxon>
        <taxon>Cytophagales</taxon>
        <taxon>Leadbetterellaceae</taxon>
        <taxon>Arcticibacterium</taxon>
    </lineage>
</organism>
<dbReference type="Pfam" id="PF13160">
    <property type="entry name" value="DUF3995"/>
    <property type="match status" value="1"/>
</dbReference>